<evidence type="ECO:0000313" key="2">
    <source>
        <dbReference type="EMBL" id="KAK4828473.1"/>
    </source>
</evidence>
<feature type="domain" description="RNase H type-1" evidence="1">
    <location>
        <begin position="320"/>
        <end position="455"/>
    </location>
</feature>
<dbReference type="Gene3D" id="3.30.420.10">
    <property type="entry name" value="Ribonuclease H-like superfamily/Ribonuclease H"/>
    <property type="match status" value="1"/>
</dbReference>
<protein>
    <recommendedName>
        <fullName evidence="1">RNase H type-1 domain-containing protein</fullName>
    </recommendedName>
</protein>
<sequence length="589" mass="67082">MPLLSAARYARTSVQTGVKSSQVGWKHSLTICLGLIQMALEQGEAPEHLQYVDDIIVWGNTAEEVFEKGKKIVQIILKAVFAIKQSVLVLAGIELIFFMEIQFLGIKWQDRRHQIPMDVINKITAMSPPTVKKETQAFLGIVGFWRMHIPNYSLIISPLCQVTQKNNFKWGPEQQQAIEQIKQEIIHAVALGPVRAGQDVKNVLYTAAGENGPTWSLWQKAPGETREVVGSEAQLLLAPWLLVLGWMFKGRVPSTHHATDAIWSKWVTLITKCAQVGNPNHPGILEVITDWPEGKDFRISLEEEVTRAEETSLYNKLSENEKQYTLFTGGRWKAAARSPIRQIVETAGGEVELSQFAEVKAIQLALDIADWGRWPVLCLYTDSWMVANALWRWLQQCKQNNWQCRGKPILHYIAAWVENLVVKVRHVDAHVPKSQATEELQNNQQVDQAAKTEVVQVHLDWQHKGELFIARWAHDTSGHQGRDATYRWARDQGVDLPMDTIAQVIQECETCAAIKQAKQLKPLWYGGRWLKYKHGEAWQINYITLPQTHQGKYHVLTMMEAATRWLETYPMPCATAQDTMLGLEKQVLW</sequence>
<dbReference type="GO" id="GO:0006259">
    <property type="term" value="P:DNA metabolic process"/>
    <property type="evidence" value="ECO:0007669"/>
    <property type="project" value="UniProtKB-ARBA"/>
</dbReference>
<dbReference type="GO" id="GO:0003676">
    <property type="term" value="F:nucleic acid binding"/>
    <property type="evidence" value="ECO:0007669"/>
    <property type="project" value="InterPro"/>
</dbReference>
<dbReference type="Gene3D" id="3.30.70.270">
    <property type="match status" value="2"/>
</dbReference>
<dbReference type="InterPro" id="IPR036397">
    <property type="entry name" value="RNaseH_sf"/>
</dbReference>
<dbReference type="SUPFAM" id="SSF53098">
    <property type="entry name" value="Ribonuclease H-like"/>
    <property type="match status" value="1"/>
</dbReference>
<evidence type="ECO:0000313" key="3">
    <source>
        <dbReference type="Proteomes" id="UP001333110"/>
    </source>
</evidence>
<keyword evidence="3" id="KW-1185">Reference proteome</keyword>
<organism evidence="2 3">
    <name type="scientific">Mycteria americana</name>
    <name type="common">Wood stork</name>
    <dbReference type="NCBI Taxonomy" id="33587"/>
    <lineage>
        <taxon>Eukaryota</taxon>
        <taxon>Metazoa</taxon>
        <taxon>Chordata</taxon>
        <taxon>Craniata</taxon>
        <taxon>Vertebrata</taxon>
        <taxon>Euteleostomi</taxon>
        <taxon>Archelosauria</taxon>
        <taxon>Archosauria</taxon>
        <taxon>Dinosauria</taxon>
        <taxon>Saurischia</taxon>
        <taxon>Theropoda</taxon>
        <taxon>Coelurosauria</taxon>
        <taxon>Aves</taxon>
        <taxon>Neognathae</taxon>
        <taxon>Neoaves</taxon>
        <taxon>Aequornithes</taxon>
        <taxon>Ciconiiformes</taxon>
        <taxon>Ciconiidae</taxon>
        <taxon>Mycteria</taxon>
    </lineage>
</organism>
<dbReference type="PROSITE" id="PS50879">
    <property type="entry name" value="RNASE_H_1"/>
    <property type="match status" value="1"/>
</dbReference>
<name>A0AAN7PMP6_MYCAM</name>
<dbReference type="GO" id="GO:0004523">
    <property type="term" value="F:RNA-DNA hybrid ribonuclease activity"/>
    <property type="evidence" value="ECO:0007669"/>
    <property type="project" value="InterPro"/>
</dbReference>
<evidence type="ECO:0000259" key="1">
    <source>
        <dbReference type="PROSITE" id="PS50879"/>
    </source>
</evidence>
<comment type="caution">
    <text evidence="2">The sequence shown here is derived from an EMBL/GenBank/DDBJ whole genome shotgun (WGS) entry which is preliminary data.</text>
</comment>
<accession>A0AAN7PMP6</accession>
<dbReference type="Pfam" id="PF00075">
    <property type="entry name" value="RNase_H"/>
    <property type="match status" value="1"/>
</dbReference>
<gene>
    <name evidence="2" type="ORF">QYF61_026698</name>
</gene>
<proteinExistence type="predicted"/>
<dbReference type="PANTHER" id="PTHR33064:SF29">
    <property type="entry name" value="PEPTIDASE A2 DOMAIN-CONTAINING PROTEIN-RELATED"/>
    <property type="match status" value="1"/>
</dbReference>
<dbReference type="SUPFAM" id="SSF56672">
    <property type="entry name" value="DNA/RNA polymerases"/>
    <property type="match status" value="1"/>
</dbReference>
<dbReference type="Proteomes" id="UP001333110">
    <property type="component" value="Unassembled WGS sequence"/>
</dbReference>
<dbReference type="InterPro" id="IPR043128">
    <property type="entry name" value="Rev_trsase/Diguanyl_cyclase"/>
</dbReference>
<dbReference type="InterPro" id="IPR002156">
    <property type="entry name" value="RNaseH_domain"/>
</dbReference>
<dbReference type="InterPro" id="IPR043502">
    <property type="entry name" value="DNA/RNA_pol_sf"/>
</dbReference>
<dbReference type="InterPro" id="IPR012337">
    <property type="entry name" value="RNaseH-like_sf"/>
</dbReference>
<dbReference type="PANTHER" id="PTHR33064">
    <property type="entry name" value="POL PROTEIN"/>
    <property type="match status" value="1"/>
</dbReference>
<dbReference type="EMBL" id="JAUNZN010000002">
    <property type="protein sequence ID" value="KAK4828473.1"/>
    <property type="molecule type" value="Genomic_DNA"/>
</dbReference>
<dbReference type="AlphaFoldDB" id="A0AAN7PMP6"/>
<reference evidence="2 3" key="1">
    <citation type="journal article" date="2023" name="J. Hered.">
        <title>Chromosome-level genome of the wood stork (Mycteria americana) provides insight into avian chromosome evolution.</title>
        <authorList>
            <person name="Flamio R. Jr."/>
            <person name="Ramstad K.M."/>
        </authorList>
    </citation>
    <scope>NUCLEOTIDE SEQUENCE [LARGE SCALE GENOMIC DNA]</scope>
    <source>
        <strain evidence="2">JAX WOST 10</strain>
    </source>
</reference>
<dbReference type="InterPro" id="IPR051320">
    <property type="entry name" value="Viral_Replic_Matur_Polypro"/>
</dbReference>